<protein>
    <submittedName>
        <fullName evidence="2">Uncharacterized protein</fullName>
    </submittedName>
</protein>
<organism evidence="2 3">
    <name type="scientific">Mesobacillus foraminis</name>
    <dbReference type="NCBI Taxonomy" id="279826"/>
    <lineage>
        <taxon>Bacteria</taxon>
        <taxon>Bacillati</taxon>
        <taxon>Bacillota</taxon>
        <taxon>Bacilli</taxon>
        <taxon>Bacillales</taxon>
        <taxon>Bacillaceae</taxon>
        <taxon>Mesobacillus</taxon>
    </lineage>
</organism>
<evidence type="ECO:0000313" key="2">
    <source>
        <dbReference type="EMBL" id="TCN16907.1"/>
    </source>
</evidence>
<accession>A0A4R2ASR6</accession>
<comment type="caution">
    <text evidence="2">The sequence shown here is derived from an EMBL/GenBank/DDBJ whole genome shotgun (WGS) entry which is preliminary data.</text>
</comment>
<evidence type="ECO:0000313" key="3">
    <source>
        <dbReference type="Proteomes" id="UP000295689"/>
    </source>
</evidence>
<dbReference type="RefSeq" id="WP_132011605.1">
    <property type="nucleotide sequence ID" value="NZ_JABUHM010000031.1"/>
</dbReference>
<keyword evidence="1" id="KW-0175">Coiled coil</keyword>
<dbReference type="EMBL" id="SLVV01000031">
    <property type="protein sequence ID" value="TCN16907.1"/>
    <property type="molecule type" value="Genomic_DNA"/>
</dbReference>
<dbReference type="Proteomes" id="UP000295689">
    <property type="component" value="Unassembled WGS sequence"/>
</dbReference>
<evidence type="ECO:0000256" key="1">
    <source>
        <dbReference type="SAM" id="Coils"/>
    </source>
</evidence>
<keyword evidence="3" id="KW-1185">Reference proteome</keyword>
<gene>
    <name evidence="2" type="ORF">EV146_1313</name>
</gene>
<proteinExistence type="predicted"/>
<reference evidence="2 3" key="1">
    <citation type="journal article" date="2015" name="Stand. Genomic Sci.">
        <title>Genomic Encyclopedia of Bacterial and Archaeal Type Strains, Phase III: the genomes of soil and plant-associated and newly described type strains.</title>
        <authorList>
            <person name="Whitman W.B."/>
            <person name="Woyke T."/>
            <person name="Klenk H.P."/>
            <person name="Zhou Y."/>
            <person name="Lilburn T.G."/>
            <person name="Beck B.J."/>
            <person name="De Vos P."/>
            <person name="Vandamme P."/>
            <person name="Eisen J.A."/>
            <person name="Garrity G."/>
            <person name="Hugenholtz P."/>
            <person name="Kyrpides N.C."/>
        </authorList>
    </citation>
    <scope>NUCLEOTIDE SEQUENCE [LARGE SCALE GENOMIC DNA]</scope>
    <source>
        <strain evidence="2 3">CV53</strain>
    </source>
</reference>
<sequence>MQIGEVLDALATPGNTVARVAKEQAGIGEKRLRMILNTAGYEFRNKGQKGWFYIGEGQEPLEKDLSDYSTVSNKTVQSTAPISNKRQVIYSRSDLAKNHKDDQVNDTLGQSQFTKEELTTLKEMIQEYIQEKRNQTSRDRLHIRIMKLKKEERIRKTVVMSESVAKKFDDFAEKMKFNKSNILELALIDFISSYDQEE</sequence>
<dbReference type="AlphaFoldDB" id="A0A4R2ASR6"/>
<feature type="coiled-coil region" evidence="1">
    <location>
        <begin position="111"/>
        <end position="138"/>
    </location>
</feature>
<name>A0A4R2ASR6_9BACI</name>